<dbReference type="EMBL" id="SZYD01000154">
    <property type="protein sequence ID" value="KAD2126027.1"/>
    <property type="molecule type" value="Genomic_DNA"/>
</dbReference>
<comment type="caution">
    <text evidence="2">The sequence shown here is derived from an EMBL/GenBank/DDBJ whole genome shotgun (WGS) entry which is preliminary data.</text>
</comment>
<evidence type="ECO:0000313" key="2">
    <source>
        <dbReference type="EMBL" id="KAD2126027.1"/>
    </source>
</evidence>
<feature type="region of interest" description="Disordered" evidence="1">
    <location>
        <begin position="1"/>
        <end position="57"/>
    </location>
</feature>
<sequence>MCSASHDDRSFNVEGHEGYSQLKGRVHGNSLAAMLSGSPSGPSDAKSTQPRVTGPKVTSQELVMDIREYHSSMTYPNHYRNDISHERQPHITVV</sequence>
<proteinExistence type="predicted"/>
<feature type="compositionally biased region" description="Polar residues" evidence="1">
    <location>
        <begin position="37"/>
        <end position="57"/>
    </location>
</feature>
<accession>A0A5N6LJK4</accession>
<reference evidence="2 3" key="1">
    <citation type="submission" date="2019-05" db="EMBL/GenBank/DDBJ databases">
        <title>Mikania micrantha, genome provides insights into the molecular mechanism of rapid growth.</title>
        <authorList>
            <person name="Liu B."/>
        </authorList>
    </citation>
    <scope>NUCLEOTIDE SEQUENCE [LARGE SCALE GENOMIC DNA]</scope>
    <source>
        <strain evidence="2">NLD-2019</strain>
        <tissue evidence="2">Leaf</tissue>
    </source>
</reference>
<keyword evidence="3" id="KW-1185">Reference proteome</keyword>
<evidence type="ECO:0000313" key="3">
    <source>
        <dbReference type="Proteomes" id="UP000326396"/>
    </source>
</evidence>
<organism evidence="2 3">
    <name type="scientific">Mikania micrantha</name>
    <name type="common">bitter vine</name>
    <dbReference type="NCBI Taxonomy" id="192012"/>
    <lineage>
        <taxon>Eukaryota</taxon>
        <taxon>Viridiplantae</taxon>
        <taxon>Streptophyta</taxon>
        <taxon>Embryophyta</taxon>
        <taxon>Tracheophyta</taxon>
        <taxon>Spermatophyta</taxon>
        <taxon>Magnoliopsida</taxon>
        <taxon>eudicotyledons</taxon>
        <taxon>Gunneridae</taxon>
        <taxon>Pentapetalae</taxon>
        <taxon>asterids</taxon>
        <taxon>campanulids</taxon>
        <taxon>Asterales</taxon>
        <taxon>Asteraceae</taxon>
        <taxon>Asteroideae</taxon>
        <taxon>Heliantheae alliance</taxon>
        <taxon>Eupatorieae</taxon>
        <taxon>Mikania</taxon>
    </lineage>
</organism>
<feature type="compositionally biased region" description="Basic and acidic residues" evidence="1">
    <location>
        <begin position="1"/>
        <end position="17"/>
    </location>
</feature>
<name>A0A5N6LJK4_9ASTR</name>
<dbReference type="Proteomes" id="UP000326396">
    <property type="component" value="Unassembled WGS sequence"/>
</dbReference>
<dbReference type="AlphaFoldDB" id="A0A5N6LJK4"/>
<evidence type="ECO:0000256" key="1">
    <source>
        <dbReference type="SAM" id="MobiDB-lite"/>
    </source>
</evidence>
<gene>
    <name evidence="2" type="ORF">E3N88_41800</name>
</gene>
<protein>
    <submittedName>
        <fullName evidence="2">Uncharacterized protein</fullName>
    </submittedName>
</protein>